<keyword evidence="3 5" id="KW-1133">Transmembrane helix</keyword>
<protein>
    <submittedName>
        <fullName evidence="8">G-protein coupled receptors family 1 profile domain-containing protein</fullName>
    </submittedName>
</protein>
<evidence type="ECO:0000256" key="1">
    <source>
        <dbReference type="ARBA" id="ARBA00004370"/>
    </source>
</evidence>
<evidence type="ECO:0000259" key="6">
    <source>
        <dbReference type="PROSITE" id="PS50262"/>
    </source>
</evidence>
<dbReference type="SUPFAM" id="SSF81321">
    <property type="entry name" value="Family A G protein-coupled receptor-like"/>
    <property type="match status" value="1"/>
</dbReference>
<evidence type="ECO:0000313" key="8">
    <source>
        <dbReference type="WBParaSite" id="PSAMB.scaffold1252size33826.g11880.t1"/>
    </source>
</evidence>
<dbReference type="SMART" id="SM01381">
    <property type="entry name" value="7TM_GPCR_Srsx"/>
    <property type="match status" value="1"/>
</dbReference>
<feature type="domain" description="G-protein coupled receptors family 1 profile" evidence="6">
    <location>
        <begin position="35"/>
        <end position="287"/>
    </location>
</feature>
<accession>A0A914UVQ6</accession>
<evidence type="ECO:0000256" key="4">
    <source>
        <dbReference type="ARBA" id="ARBA00023136"/>
    </source>
</evidence>
<evidence type="ECO:0000256" key="3">
    <source>
        <dbReference type="ARBA" id="ARBA00022989"/>
    </source>
</evidence>
<reference evidence="8" key="1">
    <citation type="submission" date="2022-11" db="UniProtKB">
        <authorList>
            <consortium name="WormBaseParasite"/>
        </authorList>
    </citation>
    <scope>IDENTIFICATION</scope>
</reference>
<organism evidence="7 8">
    <name type="scientific">Plectus sambesii</name>
    <dbReference type="NCBI Taxonomy" id="2011161"/>
    <lineage>
        <taxon>Eukaryota</taxon>
        <taxon>Metazoa</taxon>
        <taxon>Ecdysozoa</taxon>
        <taxon>Nematoda</taxon>
        <taxon>Chromadorea</taxon>
        <taxon>Plectida</taxon>
        <taxon>Plectina</taxon>
        <taxon>Plectoidea</taxon>
        <taxon>Plectidae</taxon>
        <taxon>Plectus</taxon>
    </lineage>
</organism>
<feature type="transmembrane region" description="Helical" evidence="5">
    <location>
        <begin position="142"/>
        <end position="163"/>
    </location>
</feature>
<dbReference type="WBParaSite" id="PSAMB.scaffold1252size33826.g11880.t1">
    <property type="protein sequence ID" value="PSAMB.scaffold1252size33826.g11880.t1"/>
    <property type="gene ID" value="PSAMB.scaffold1252size33826.g11880"/>
</dbReference>
<dbReference type="GO" id="GO:0004930">
    <property type="term" value="F:G protein-coupled receptor activity"/>
    <property type="evidence" value="ECO:0007669"/>
    <property type="project" value="InterPro"/>
</dbReference>
<dbReference type="InterPro" id="IPR000276">
    <property type="entry name" value="GPCR_Rhodpsn"/>
</dbReference>
<feature type="transmembrane region" description="Helical" evidence="5">
    <location>
        <begin position="183"/>
        <end position="204"/>
    </location>
</feature>
<feature type="transmembrane region" description="Helical" evidence="5">
    <location>
        <begin position="20"/>
        <end position="44"/>
    </location>
</feature>
<proteinExistence type="predicted"/>
<dbReference type="InterPro" id="IPR017452">
    <property type="entry name" value="GPCR_Rhodpsn_7TM"/>
</dbReference>
<dbReference type="InterPro" id="IPR052322">
    <property type="entry name" value="Mito_rRNA_Mtase_NSUN4"/>
</dbReference>
<keyword evidence="4 5" id="KW-0472">Membrane</keyword>
<dbReference type="Gene3D" id="1.20.1070.10">
    <property type="entry name" value="Rhodopsin 7-helix transmembrane proteins"/>
    <property type="match status" value="1"/>
</dbReference>
<feature type="transmembrane region" description="Helical" evidence="5">
    <location>
        <begin position="233"/>
        <end position="255"/>
    </location>
</feature>
<dbReference type="PANTHER" id="PTHR46955">
    <property type="entry name" value="PROTEIN CBG01349-RELATED"/>
    <property type="match status" value="1"/>
</dbReference>
<dbReference type="Pfam" id="PF00001">
    <property type="entry name" value="7tm_1"/>
    <property type="match status" value="1"/>
</dbReference>
<evidence type="ECO:0000256" key="2">
    <source>
        <dbReference type="ARBA" id="ARBA00022692"/>
    </source>
</evidence>
<dbReference type="Proteomes" id="UP000887566">
    <property type="component" value="Unplaced"/>
</dbReference>
<dbReference type="PANTHER" id="PTHR46955:SF3">
    <property type="entry name" value="G_PROTEIN_RECEP_F1_2 DOMAIN-CONTAINING PROTEIN"/>
    <property type="match status" value="1"/>
</dbReference>
<evidence type="ECO:0000256" key="5">
    <source>
        <dbReference type="SAM" id="Phobius"/>
    </source>
</evidence>
<comment type="subcellular location">
    <subcellularLocation>
        <location evidence="1">Membrane</location>
    </subcellularLocation>
</comment>
<dbReference type="PROSITE" id="PS50262">
    <property type="entry name" value="G_PROTEIN_RECEP_F1_2"/>
    <property type="match status" value="1"/>
</dbReference>
<dbReference type="CDD" id="cd00637">
    <property type="entry name" value="7tm_classA_rhodopsin-like"/>
    <property type="match status" value="1"/>
</dbReference>
<feature type="transmembrane region" description="Helical" evidence="5">
    <location>
        <begin position="100"/>
        <end position="121"/>
    </location>
</feature>
<keyword evidence="2 5" id="KW-0812">Transmembrane</keyword>
<sequence length="318" mass="35185">MIYPNASTYFDTISIAQYIAVHSIAASIGIFAIASNATVMWAYYKYQQMRQQNCAHLIAALACCDFFAGFGGLAMGLARLRIVLLDYYDFSRLYCIGTSIFWLVALEMSQFVTAAIAIDRLRAMTWPVSYANSNHRTFARNSFAVALLAGFTVLTFSFLMVQFEVQPERCTWTMAVTSRSTDAFLSCNLIIGLAVAVFYVIAMYQKKKHTSNRVGESSGGEMESIIQAKVTRLVTTLVFFHFVLVELPLLVLYCALKFGDHPITGSYISPIANTCLSLSSVVNFFLYANSSSNLQPYVSKIMCCGSTSASGRHRAEAC</sequence>
<feature type="transmembrane region" description="Helical" evidence="5">
    <location>
        <begin position="56"/>
        <end position="80"/>
    </location>
</feature>
<dbReference type="AlphaFoldDB" id="A0A914UVQ6"/>
<feature type="transmembrane region" description="Helical" evidence="5">
    <location>
        <begin position="267"/>
        <end position="287"/>
    </location>
</feature>
<name>A0A914UVQ6_9BILA</name>
<evidence type="ECO:0000313" key="7">
    <source>
        <dbReference type="Proteomes" id="UP000887566"/>
    </source>
</evidence>
<dbReference type="GO" id="GO:0016020">
    <property type="term" value="C:membrane"/>
    <property type="evidence" value="ECO:0007669"/>
    <property type="project" value="UniProtKB-SubCell"/>
</dbReference>
<keyword evidence="7" id="KW-1185">Reference proteome</keyword>